<comment type="caution">
    <text evidence="3">The sequence shown here is derived from an EMBL/GenBank/DDBJ whole genome shotgun (WGS) entry which is preliminary data.</text>
</comment>
<dbReference type="EMBL" id="JBGBPQ010000009">
    <property type="protein sequence ID" value="KAL1519554.1"/>
    <property type="molecule type" value="Genomic_DNA"/>
</dbReference>
<keyword evidence="4" id="KW-1185">Reference proteome</keyword>
<feature type="compositionally biased region" description="Pro residues" evidence="1">
    <location>
        <begin position="62"/>
        <end position="84"/>
    </location>
</feature>
<name>A0AB34JCU3_PRYPA</name>
<protein>
    <submittedName>
        <fullName evidence="3">Uncharacterized protein</fullName>
    </submittedName>
</protein>
<feature type="compositionally biased region" description="Low complexity" evidence="1">
    <location>
        <begin position="283"/>
        <end position="292"/>
    </location>
</feature>
<keyword evidence="2" id="KW-1133">Transmembrane helix</keyword>
<sequence length="431" mass="46280">MVQTAPSQGKDSKPENGAVAPSTWFCFGVNATDLCGVIFVLALLACMPPIALLITGEFTDPSSPPPPPLTPANLPALPPSPPSLPQTDAVTVSSWRTVLVVSVLVAAEAAVCLIAIVIAILLSQLRRRWRERRERDRLSAEALKRAGIETGAAQAKADQQAERNTSSKDGKDFALPAASKERDPVGAHMTNAVNALEAIIFAPKTKLPPRGAIHDSESRPQKTRRPRQLPNAKPDGKDSFLANWLACMVGGHWGNQITTIRDTPDGSNRGPASTSPSAQGRGPTSSSSSPYASPSPPSPTEGFSADLSIEDELAENGLPSIVISILSQLAQRPRAEPVGDMPAILRQHGLFELFGQALDAATRHWVKRRVGKYRATKLVMKVIGFNLWNVLEVLERKGLADVDVGRLKTAVEHIVPEWVLEGEHAMAWHAL</sequence>
<evidence type="ECO:0000256" key="1">
    <source>
        <dbReference type="SAM" id="MobiDB-lite"/>
    </source>
</evidence>
<feature type="compositionally biased region" description="Basic and acidic residues" evidence="1">
    <location>
        <begin position="159"/>
        <end position="172"/>
    </location>
</feature>
<evidence type="ECO:0000313" key="4">
    <source>
        <dbReference type="Proteomes" id="UP001515480"/>
    </source>
</evidence>
<keyword evidence="2" id="KW-0812">Transmembrane</keyword>
<feature type="region of interest" description="Disordered" evidence="1">
    <location>
        <begin position="257"/>
        <end position="304"/>
    </location>
</feature>
<reference evidence="3 4" key="1">
    <citation type="journal article" date="2024" name="Science">
        <title>Giant polyketide synthase enzymes in the biosynthesis of giant marine polyether toxins.</title>
        <authorList>
            <person name="Fallon T.R."/>
            <person name="Shende V.V."/>
            <person name="Wierzbicki I.H."/>
            <person name="Pendleton A.L."/>
            <person name="Watervoot N.F."/>
            <person name="Auber R.P."/>
            <person name="Gonzalez D.J."/>
            <person name="Wisecaver J.H."/>
            <person name="Moore B.S."/>
        </authorList>
    </citation>
    <scope>NUCLEOTIDE SEQUENCE [LARGE SCALE GENOMIC DNA]</scope>
    <source>
        <strain evidence="3 4">12B1</strain>
    </source>
</reference>
<dbReference type="Proteomes" id="UP001515480">
    <property type="component" value="Unassembled WGS sequence"/>
</dbReference>
<gene>
    <name evidence="3" type="ORF">AB1Y20_023069</name>
</gene>
<evidence type="ECO:0000313" key="3">
    <source>
        <dbReference type="EMBL" id="KAL1519554.1"/>
    </source>
</evidence>
<feature type="transmembrane region" description="Helical" evidence="2">
    <location>
        <begin position="98"/>
        <end position="123"/>
    </location>
</feature>
<feature type="transmembrane region" description="Helical" evidence="2">
    <location>
        <begin position="34"/>
        <end position="54"/>
    </location>
</feature>
<feature type="region of interest" description="Disordered" evidence="1">
    <location>
        <begin position="149"/>
        <end position="185"/>
    </location>
</feature>
<feature type="region of interest" description="Disordered" evidence="1">
    <location>
        <begin position="206"/>
        <end position="237"/>
    </location>
</feature>
<accession>A0AB34JCU3</accession>
<dbReference type="AlphaFoldDB" id="A0AB34JCU3"/>
<feature type="region of interest" description="Disordered" evidence="1">
    <location>
        <begin position="61"/>
        <end position="85"/>
    </location>
</feature>
<evidence type="ECO:0000256" key="2">
    <source>
        <dbReference type="SAM" id="Phobius"/>
    </source>
</evidence>
<proteinExistence type="predicted"/>
<organism evidence="3 4">
    <name type="scientific">Prymnesium parvum</name>
    <name type="common">Toxic golden alga</name>
    <dbReference type="NCBI Taxonomy" id="97485"/>
    <lineage>
        <taxon>Eukaryota</taxon>
        <taxon>Haptista</taxon>
        <taxon>Haptophyta</taxon>
        <taxon>Prymnesiophyceae</taxon>
        <taxon>Prymnesiales</taxon>
        <taxon>Prymnesiaceae</taxon>
        <taxon>Prymnesium</taxon>
    </lineage>
</organism>
<keyword evidence="2" id="KW-0472">Membrane</keyword>